<dbReference type="AlphaFoldDB" id="A0A1A8WU10"/>
<feature type="domain" description="J" evidence="3">
    <location>
        <begin position="62"/>
        <end position="126"/>
    </location>
</feature>
<sequence>MWDDEKREWYDFYYNLDDEANKLLNDSDDDDKNNANSDKKRKDINNDEYYNKNGNIKVKNDEYYQILKVPIDASQNEIKRQYYKLAKEFHPDKCSDLKAKEHFQKIGEAYQVLGDVERRRRYDKEGKNAINNMQFIDSTFFFTLLFGSEKLDPYIGKLRMVMYVEYEQLYKDEDVQRIILKAQNKREVKLALHLRDMITNYINESNSEEYIIKFKKEINELCQTSFGHVILENVAWSYENCANQFLGDKYSLFGISGKYYKMQQKKRVIGTGLKFVRTLIKTSSLASQIQKDDDGDISIEKSIKANKKLEDSLPTVVETMLNICLIDIDQTIKGVCKKVFTDMSVDESVRKARAESLIVLAKVMKKVIQEYAKNNEITDTKKLFEDACMSQMKNNQLERKKYSVHNLVKLINERQKQNAKTNKDTENVKSKLGINLNGEEKNRSTNKKKNNYAKNEKRDDIQCNAINGVKNKSSNIEKEDCENKIISDTLDEQKVDKNNENLNNNTESETNEHSSNDSKQQDGEQDDEQDDEQNDRVAECEETANKNVDEIKLFMIDYNECQNKKCSCKKLYRFKKIKKVQLNKKFKGIVLTPFCDKYFSIDDKQIVEKNGLAVVDCSWKSIDLLKKVKYINQRKLPYIIAVNSINYGKPYKLSCLESLAFCLYVCNYNKQYNDILSIYKWSLNFTNVNMEVLEKYKLCRNHEDIKKAEQEFIENSIKKREENKQVDHYKVIYEDEYI</sequence>
<dbReference type="InterPro" id="IPR036869">
    <property type="entry name" value="J_dom_sf"/>
</dbReference>
<feature type="binding site" evidence="1">
    <location>
        <position position="615"/>
    </location>
    <ligand>
        <name>S-adenosyl-L-methionine</name>
        <dbReference type="ChEBI" id="CHEBI:59789"/>
    </ligand>
</feature>
<evidence type="ECO:0000313" key="5">
    <source>
        <dbReference type="Proteomes" id="UP000078560"/>
    </source>
</evidence>
<dbReference type="EMBL" id="FLQU01002180">
    <property type="protein sequence ID" value="SBS95823.1"/>
    <property type="molecule type" value="Genomic_DNA"/>
</dbReference>
<reference evidence="5" key="1">
    <citation type="submission" date="2016-05" db="EMBL/GenBank/DDBJ databases">
        <authorList>
            <person name="Naeem Raeece"/>
        </authorList>
    </citation>
    <scope>NUCLEOTIDE SEQUENCE [LARGE SCALE GENOMIC DNA]</scope>
</reference>
<comment type="function">
    <text evidence="1">Aminocarboxypropyltransferase that catalyzes the aminocarboxypropyl transfer on pseudouridine in 18S rRNA. It constitutes the last step in biosynthesis of the hypermodified N1-methyl-N3-(3-amino-3-carboxypropyl) pseudouridine (m1acp3-Psi).</text>
</comment>
<keyword evidence="1" id="KW-0690">Ribosome biogenesis</keyword>
<feature type="region of interest" description="Disordered" evidence="2">
    <location>
        <begin position="23"/>
        <end position="46"/>
    </location>
</feature>
<dbReference type="HAMAP" id="MF_01116">
    <property type="entry name" value="TSR3"/>
    <property type="match status" value="1"/>
</dbReference>
<dbReference type="PANTHER" id="PTHR44094:SF8">
    <property type="entry name" value="DNAJ HEAT SHOCK N-TERMINAL DOMAIN-CONTAINING PROTEIN-RELATED"/>
    <property type="match status" value="1"/>
</dbReference>
<feature type="region of interest" description="Disordered" evidence="2">
    <location>
        <begin position="492"/>
        <end position="537"/>
    </location>
</feature>
<dbReference type="PANTHER" id="PTHR44094">
    <property type="entry name" value="DNAJ HEAT SHOCK N-TERMINAL DOMAIN-CONTAINING PROTEIN"/>
    <property type="match status" value="1"/>
</dbReference>
<evidence type="ECO:0000256" key="2">
    <source>
        <dbReference type="SAM" id="MobiDB-lite"/>
    </source>
</evidence>
<dbReference type="GO" id="GO:1904047">
    <property type="term" value="F:S-adenosyl-L-methionine binding"/>
    <property type="evidence" value="ECO:0007669"/>
    <property type="project" value="UniProtKB-UniRule"/>
</dbReference>
<dbReference type="GO" id="GO:0106388">
    <property type="term" value="F:rRNA small subunit aminocarboxypropyltransferase activity"/>
    <property type="evidence" value="ECO:0007669"/>
    <property type="project" value="UniProtKB-EC"/>
</dbReference>
<keyword evidence="1" id="KW-0949">S-adenosyl-L-methionine</keyword>
<dbReference type="Pfam" id="PF04034">
    <property type="entry name" value="Ribo_biogen_C"/>
    <property type="match status" value="1"/>
</dbReference>
<feature type="compositionally biased region" description="Basic and acidic residues" evidence="2">
    <location>
        <begin position="510"/>
        <end position="522"/>
    </location>
</feature>
<dbReference type="EC" id="2.5.1.157" evidence="1"/>
<dbReference type="InterPro" id="IPR022968">
    <property type="entry name" value="Tsr3-like"/>
</dbReference>
<dbReference type="NCBIfam" id="NF002621">
    <property type="entry name" value="PRK02287.1"/>
    <property type="match status" value="1"/>
</dbReference>
<feature type="compositionally biased region" description="Acidic residues" evidence="2">
    <location>
        <begin position="523"/>
        <end position="533"/>
    </location>
</feature>
<dbReference type="Proteomes" id="UP000078560">
    <property type="component" value="Unassembled WGS sequence"/>
</dbReference>
<dbReference type="InterPro" id="IPR001623">
    <property type="entry name" value="DnaJ_domain"/>
</dbReference>
<dbReference type="InterPro" id="IPR007177">
    <property type="entry name" value="Tsr3_C"/>
</dbReference>
<dbReference type="Gene3D" id="1.10.287.110">
    <property type="entry name" value="DnaJ domain"/>
    <property type="match status" value="1"/>
</dbReference>
<dbReference type="SUPFAM" id="SSF46565">
    <property type="entry name" value="Chaperone J-domain"/>
    <property type="match status" value="1"/>
</dbReference>
<name>A0A1A8WU10_PLAOA</name>
<proteinExistence type="inferred from homology"/>
<feature type="binding site" evidence="1">
    <location>
        <position position="567"/>
    </location>
    <ligand>
        <name>S-adenosyl-L-methionine</name>
        <dbReference type="ChEBI" id="CHEBI:59789"/>
    </ligand>
</feature>
<feature type="compositionally biased region" description="Basic and acidic residues" evidence="2">
    <location>
        <begin position="415"/>
        <end position="429"/>
    </location>
</feature>
<dbReference type="InterPro" id="IPR052423">
    <property type="entry name" value="EMIR"/>
</dbReference>
<evidence type="ECO:0000259" key="3">
    <source>
        <dbReference type="PROSITE" id="PS50076"/>
    </source>
</evidence>
<comment type="catalytic activity">
    <reaction evidence="1">
        <text>an N(1)-methylpseudouridine in rRNA + S-adenosyl-L-methionine = N(1)-methyl-N(3)-[(3S)-3-amino-3-carboxypropyl]pseudouridine in rRNA + S-methyl-5'-thioadenosine + H(+)</text>
        <dbReference type="Rhea" id="RHEA:63296"/>
        <dbReference type="Rhea" id="RHEA-COMP:11634"/>
        <dbReference type="Rhea" id="RHEA-COMP:16310"/>
        <dbReference type="ChEBI" id="CHEBI:15378"/>
        <dbReference type="ChEBI" id="CHEBI:17509"/>
        <dbReference type="ChEBI" id="CHEBI:59789"/>
        <dbReference type="ChEBI" id="CHEBI:74890"/>
        <dbReference type="ChEBI" id="CHEBI:146234"/>
        <dbReference type="EC" id="2.5.1.157"/>
    </reaction>
</comment>
<dbReference type="Pfam" id="PF00226">
    <property type="entry name" value="DnaJ"/>
    <property type="match status" value="1"/>
</dbReference>
<dbReference type="InterPro" id="IPR007209">
    <property type="entry name" value="RNaseL-inhib-like_metal-bd_dom"/>
</dbReference>
<protein>
    <recommendedName>
        <fullName evidence="1">18S rRNA aminocarboxypropyltransferase</fullName>
        <ecNumber evidence="1">2.5.1.157</ecNumber>
    </recommendedName>
</protein>
<dbReference type="Pfam" id="PF14308">
    <property type="entry name" value="DnaJ-X"/>
    <property type="match status" value="1"/>
</dbReference>
<evidence type="ECO:0000313" key="4">
    <source>
        <dbReference type="EMBL" id="SBS95823.1"/>
    </source>
</evidence>
<organism evidence="4 5">
    <name type="scientific">Plasmodium ovale curtisi</name>
    <dbReference type="NCBI Taxonomy" id="864141"/>
    <lineage>
        <taxon>Eukaryota</taxon>
        <taxon>Sar</taxon>
        <taxon>Alveolata</taxon>
        <taxon>Apicomplexa</taxon>
        <taxon>Aconoidasida</taxon>
        <taxon>Haemosporida</taxon>
        <taxon>Plasmodiidae</taxon>
        <taxon>Plasmodium</taxon>
        <taxon>Plasmodium (Plasmodium)</taxon>
    </lineage>
</organism>
<keyword evidence="1" id="KW-0698">rRNA processing</keyword>
<dbReference type="GO" id="GO:0000455">
    <property type="term" value="P:enzyme-directed rRNA pseudouridine synthesis"/>
    <property type="evidence" value="ECO:0007669"/>
    <property type="project" value="UniProtKB-UniRule"/>
</dbReference>
<dbReference type="PROSITE" id="PS50076">
    <property type="entry name" value="DNAJ_2"/>
    <property type="match status" value="1"/>
</dbReference>
<feature type="binding site" evidence="1">
    <location>
        <position position="636"/>
    </location>
    <ligand>
        <name>S-adenosyl-L-methionine</name>
        <dbReference type="ChEBI" id="CHEBI:59789"/>
    </ligand>
</feature>
<dbReference type="PROSITE" id="PS00636">
    <property type="entry name" value="DNAJ_1"/>
    <property type="match status" value="1"/>
</dbReference>
<comment type="similarity">
    <text evidence="1">Belongs to the TDD superfamily. TSR3 family.</text>
</comment>
<dbReference type="InterPro" id="IPR026894">
    <property type="entry name" value="DnaJ_X"/>
</dbReference>
<feature type="region of interest" description="Disordered" evidence="2">
    <location>
        <begin position="415"/>
        <end position="456"/>
    </location>
</feature>
<dbReference type="InterPro" id="IPR018253">
    <property type="entry name" value="DnaJ_domain_CS"/>
</dbReference>
<dbReference type="CDD" id="cd06257">
    <property type="entry name" value="DnaJ"/>
    <property type="match status" value="1"/>
</dbReference>
<dbReference type="SMART" id="SM00271">
    <property type="entry name" value="DnaJ"/>
    <property type="match status" value="1"/>
</dbReference>
<dbReference type="PRINTS" id="PR00625">
    <property type="entry name" value="JDOMAIN"/>
</dbReference>
<feature type="binding site" evidence="1">
    <location>
        <position position="651"/>
    </location>
    <ligand>
        <name>S-adenosyl-L-methionine</name>
        <dbReference type="ChEBI" id="CHEBI:59789"/>
    </ligand>
</feature>
<accession>A0A1A8WU10</accession>
<dbReference type="Pfam" id="PF04068">
    <property type="entry name" value="Fer4_RLI"/>
    <property type="match status" value="1"/>
</dbReference>
<keyword evidence="1" id="KW-0808">Transferase</keyword>
<gene>
    <name evidence="4" type="ORF">POVCU2_0099090</name>
</gene>
<evidence type="ECO:0000256" key="1">
    <source>
        <dbReference type="HAMAP-Rule" id="MF_03146"/>
    </source>
</evidence>